<name>A0AB34FXH5_9HYPO</name>
<sequence>MMFSNRYYEVGETKARFLYASMPCHALPQSIGSTVLRLGDGKGAGDDGGGGPVDGARVGDDDVVVAGLDAPAVALLVPVGGGVALELGDADAARLAGRQVERLGEAAQLLDGAVDARGGPGPHVQLRHLGAGAGARVGDAVADVDVLAVEGAAGLGAEVEERGHVLQAAGEAEGELARGVGVAKEHVGDGVAGLVAAVPGLDDGARVGEPRHLLGRARLHHHGRVGVGGDDGGDEPVERSGQPHALAVGALGLPVRVEARAHHHLVVLRREGRRPRNLVVVVDDLAPADAQGSVLGRARVAAELRRRRRPELDAEPVRLALGHGHAPALLARRLAEEAVARDLRRGVVDDELVVDEDLGRAAHDAAHLVRAVLVGHDVALHVGPPQLPDVGDVVVDEVHLRLGKVQLVGGLAAARGPARLVVHGPPHAGPAVGRRGLRAEQRQEAVRVRADGVGRLCAELLGDAVVRRHGVVGGERGRAAAVVGGGLGVGADDERLLVLAKGQDAAVILEQDGALGGDPAQEGGRLGGVGLALGAVLLDLERGALLDELEDLAGAVVDDVGKGLVVGGVELEGLAAEAGRAGHLEVEAGDDGGRGAVGAEPVAHDEAVPAPLLAQHGVEVLGVLAAHGAVDAVVGRHEGAGAGVADGELEGQGVDLAQGALGDDGLDAHALVLLVVAEEVLDGGLDAGALDTADEGGGAEAGQEGVLADGLEAAAAEGRALHVDGRAKDDVGALRDGFGAHGPAGLFEQLLVEGGAQGGAAREAGGRHAVEELCAADAVGAVGQAQRGHAMLRQGLCVPKVDACSLTGQEVNLFGKAEVLENLVDVNGGFRYESGTTTFILQPAGGEEACMHPESADDHKRGRGRVK</sequence>
<feature type="region of interest" description="Disordered" evidence="1">
    <location>
        <begin position="848"/>
        <end position="867"/>
    </location>
</feature>
<reference evidence="2" key="1">
    <citation type="submission" date="2023-01" db="EMBL/GenBank/DDBJ databases">
        <title>The growth and conidiation of Purpureocillium lavendulum are regulated by nitrogen source and histone H3K14 acetylation.</title>
        <authorList>
            <person name="Tang P."/>
            <person name="Han J."/>
            <person name="Zhang C."/>
            <person name="Tang P."/>
            <person name="Qi F."/>
            <person name="Zhang K."/>
            <person name="Liang L."/>
        </authorList>
    </citation>
    <scope>NUCLEOTIDE SEQUENCE</scope>
    <source>
        <strain evidence="2">YMF1.00683</strain>
    </source>
</reference>
<dbReference type="EMBL" id="JAQHRD010000003">
    <property type="protein sequence ID" value="KAJ6443523.1"/>
    <property type="molecule type" value="Genomic_DNA"/>
</dbReference>
<evidence type="ECO:0000313" key="2">
    <source>
        <dbReference type="EMBL" id="KAJ6443523.1"/>
    </source>
</evidence>
<gene>
    <name evidence="2" type="ORF">O9K51_04702</name>
</gene>
<accession>A0AB34FXH5</accession>
<organism evidence="2 3">
    <name type="scientific">Purpureocillium lavendulum</name>
    <dbReference type="NCBI Taxonomy" id="1247861"/>
    <lineage>
        <taxon>Eukaryota</taxon>
        <taxon>Fungi</taxon>
        <taxon>Dikarya</taxon>
        <taxon>Ascomycota</taxon>
        <taxon>Pezizomycotina</taxon>
        <taxon>Sordariomycetes</taxon>
        <taxon>Hypocreomycetidae</taxon>
        <taxon>Hypocreales</taxon>
        <taxon>Ophiocordycipitaceae</taxon>
        <taxon>Purpureocillium</taxon>
    </lineage>
</organism>
<evidence type="ECO:0000313" key="3">
    <source>
        <dbReference type="Proteomes" id="UP001163105"/>
    </source>
</evidence>
<comment type="caution">
    <text evidence="2">The sequence shown here is derived from an EMBL/GenBank/DDBJ whole genome shotgun (WGS) entry which is preliminary data.</text>
</comment>
<feature type="compositionally biased region" description="Basic and acidic residues" evidence="1">
    <location>
        <begin position="849"/>
        <end position="860"/>
    </location>
</feature>
<dbReference type="AlphaFoldDB" id="A0AB34FXH5"/>
<dbReference type="Proteomes" id="UP001163105">
    <property type="component" value="Unassembled WGS sequence"/>
</dbReference>
<proteinExistence type="predicted"/>
<keyword evidence="3" id="KW-1185">Reference proteome</keyword>
<evidence type="ECO:0000256" key="1">
    <source>
        <dbReference type="SAM" id="MobiDB-lite"/>
    </source>
</evidence>
<protein>
    <submittedName>
        <fullName evidence="2">Cell wall protein</fullName>
    </submittedName>
</protein>